<dbReference type="GeneID" id="9674379"/>
<evidence type="ECO:0000313" key="2">
    <source>
        <dbReference type="Proteomes" id="UP000005206"/>
    </source>
</evidence>
<evidence type="ECO:0000313" key="1">
    <source>
        <dbReference type="EMBL" id="EEU36395.1"/>
    </source>
</evidence>
<sequence>MNPISVFGAADGALRLLDYSSNIIKAALKSIESPDGVPVSMIEMETVAEGLAESIKQLYRDAGQECDKTLMAICRLSCNIAQFFLTVAGAFKQSVLGGERKMVSDVLREVGWERSMKALQGRFSELQLRFKRQVEMESQNCNHHSQVALASMAAKVISAEDKMDSNGACARSATSIMDKVGGTPSNTMMLSWTLETSPSRQLVKENAQILHEAMEKPRTATHIDAFSIQMLLIRQKLSSKHGYLFDGKVE</sequence>
<organism evidence="1 2">
    <name type="scientific">Fusarium vanettenii (strain ATCC MYA-4622 / CBS 123669 / FGSC 9596 / NRRL 45880 / 77-13-4)</name>
    <name type="common">Fusarium solani subsp. pisi</name>
    <dbReference type="NCBI Taxonomy" id="660122"/>
    <lineage>
        <taxon>Eukaryota</taxon>
        <taxon>Fungi</taxon>
        <taxon>Dikarya</taxon>
        <taxon>Ascomycota</taxon>
        <taxon>Pezizomycotina</taxon>
        <taxon>Sordariomycetes</taxon>
        <taxon>Hypocreomycetidae</taxon>
        <taxon>Hypocreales</taxon>
        <taxon>Nectriaceae</taxon>
        <taxon>Fusarium</taxon>
        <taxon>Fusarium solani species complex</taxon>
        <taxon>Fusarium vanettenii</taxon>
    </lineage>
</organism>
<dbReference type="VEuPathDB" id="FungiDB:NECHADRAFT_86971"/>
<name>C7ZI30_FUSV7</name>
<protein>
    <recommendedName>
        <fullName evidence="3">Fungal N-terminal domain-containing protein</fullName>
    </recommendedName>
</protein>
<proteinExistence type="predicted"/>
<dbReference type="Proteomes" id="UP000005206">
    <property type="component" value="Chromosome 11"/>
</dbReference>
<keyword evidence="2" id="KW-1185">Reference proteome</keyword>
<dbReference type="HOGENOM" id="CLU_1111651_0_0_1"/>
<gene>
    <name evidence="1" type="ORF">NECHADRAFT_86971</name>
</gene>
<reference evidence="1 2" key="1">
    <citation type="journal article" date="2009" name="PLoS Genet.">
        <title>The genome of Nectria haematococca: contribution of supernumerary chromosomes to gene expansion.</title>
        <authorList>
            <person name="Coleman J.J."/>
            <person name="Rounsley S.D."/>
            <person name="Rodriguez-Carres M."/>
            <person name="Kuo A."/>
            <person name="Wasmann C.C."/>
            <person name="Grimwood J."/>
            <person name="Schmutz J."/>
            <person name="Taga M."/>
            <person name="White G.J."/>
            <person name="Zhou S."/>
            <person name="Schwartz D.C."/>
            <person name="Freitag M."/>
            <person name="Ma L.J."/>
            <person name="Danchin E.G."/>
            <person name="Henrissat B."/>
            <person name="Coutinho P.M."/>
            <person name="Nelson D.R."/>
            <person name="Straney D."/>
            <person name="Napoli C.A."/>
            <person name="Barker B.M."/>
            <person name="Gribskov M."/>
            <person name="Rep M."/>
            <person name="Kroken S."/>
            <person name="Molnar I."/>
            <person name="Rensing C."/>
            <person name="Kennell J.C."/>
            <person name="Zamora J."/>
            <person name="Farman M.L."/>
            <person name="Selker E.U."/>
            <person name="Salamov A."/>
            <person name="Shapiro H."/>
            <person name="Pangilinan J."/>
            <person name="Lindquist E."/>
            <person name="Lamers C."/>
            <person name="Grigoriev I.V."/>
            <person name="Geiser D.M."/>
            <person name="Covert S.F."/>
            <person name="Temporini E."/>
            <person name="Vanetten H.D."/>
        </authorList>
    </citation>
    <scope>NUCLEOTIDE SEQUENCE [LARGE SCALE GENOMIC DNA]</scope>
    <source>
        <strain evidence="2">ATCC MYA-4622 / CBS 123669 / FGSC 9596 / NRRL 45880 / 77-13-4</strain>
    </source>
</reference>
<dbReference type="InParanoid" id="C7ZI30"/>
<dbReference type="KEGG" id="nhe:NECHADRAFT_86971"/>
<dbReference type="OrthoDB" id="10348484at2759"/>
<evidence type="ECO:0008006" key="3">
    <source>
        <dbReference type="Google" id="ProtNLM"/>
    </source>
</evidence>
<dbReference type="EMBL" id="GG698929">
    <property type="protein sequence ID" value="EEU36395.1"/>
    <property type="molecule type" value="Genomic_DNA"/>
</dbReference>
<accession>C7ZI30</accession>
<dbReference type="AlphaFoldDB" id="C7ZI30"/>
<dbReference type="RefSeq" id="XP_003042108.1">
    <property type="nucleotide sequence ID" value="XM_003042062.1"/>
</dbReference>